<name>A0A553SRX5_NIACI</name>
<organism evidence="2 3">
    <name type="scientific">Niallia circulans</name>
    <name type="common">Bacillus circulans</name>
    <dbReference type="NCBI Taxonomy" id="1397"/>
    <lineage>
        <taxon>Bacteria</taxon>
        <taxon>Bacillati</taxon>
        <taxon>Bacillota</taxon>
        <taxon>Bacilli</taxon>
        <taxon>Bacillales</taxon>
        <taxon>Bacillaceae</taxon>
        <taxon>Niallia</taxon>
    </lineage>
</organism>
<reference evidence="3" key="1">
    <citation type="submission" date="2018-10" db="EMBL/GenBank/DDBJ databases">
        <title>FDA dAtabase for Regulatory Grade micrObial Sequences (FDA-ARGOS): Supporting development and validation of Infectious Disease Dx tests.</title>
        <authorList>
            <person name="Minogue T."/>
            <person name="Wolcott M."/>
            <person name="Wasieloski L."/>
            <person name="Aguilar W."/>
            <person name="Moore D."/>
            <person name="Tallon L."/>
            <person name="Sadzewicz L."/>
            <person name="Sengamalay N."/>
            <person name="Ott S."/>
            <person name="Godinez A."/>
            <person name="Nagaraj S."/>
            <person name="Vavikolanu K."/>
            <person name="Vyas G."/>
            <person name="Nadendla S."/>
            <person name="George J."/>
            <person name="Sichtig H."/>
        </authorList>
    </citation>
    <scope>NUCLEOTIDE SEQUENCE [LARGE SCALE GENOMIC DNA]</scope>
    <source>
        <strain evidence="3">FDAARGOS_343</strain>
    </source>
</reference>
<comment type="caution">
    <text evidence="2">The sequence shown here is derived from an EMBL/GenBank/DDBJ whole genome shotgun (WGS) entry which is preliminary data.</text>
</comment>
<sequence length="154" mass="18634">MATTRHKVFNLILIIIPWIAALFIGKSSFKRYSLASVLIAIFETLNHLYAHKRRWWKFYDKKTAFIRDEFPFDIGPYIPMSLYFLKYSYGNFKKFILINLVANVLFAFGLMPLLKFLKIVKLTRINYFQFFIYIHYKAYLLYGAQYLIERRKRN</sequence>
<feature type="transmembrane region" description="Helical" evidence="1">
    <location>
        <begin position="31"/>
        <end position="49"/>
    </location>
</feature>
<feature type="transmembrane region" description="Helical" evidence="1">
    <location>
        <begin position="126"/>
        <end position="148"/>
    </location>
</feature>
<gene>
    <name evidence="2" type="ORF">CEQ21_02025</name>
</gene>
<evidence type="ECO:0000313" key="3">
    <source>
        <dbReference type="Proteomes" id="UP000319837"/>
    </source>
</evidence>
<keyword evidence="1" id="KW-0472">Membrane</keyword>
<dbReference type="EMBL" id="RIBP01000001">
    <property type="protein sequence ID" value="TRZ39747.1"/>
    <property type="molecule type" value="Genomic_DNA"/>
</dbReference>
<keyword evidence="1" id="KW-0812">Transmembrane</keyword>
<feature type="transmembrane region" description="Helical" evidence="1">
    <location>
        <begin position="7"/>
        <end position="25"/>
    </location>
</feature>
<protein>
    <submittedName>
        <fullName evidence="2">Uncharacterized protein</fullName>
    </submittedName>
</protein>
<proteinExistence type="predicted"/>
<accession>A0A553SRX5</accession>
<dbReference type="Proteomes" id="UP000319837">
    <property type="component" value="Unassembled WGS sequence"/>
</dbReference>
<evidence type="ECO:0000256" key="1">
    <source>
        <dbReference type="SAM" id="Phobius"/>
    </source>
</evidence>
<evidence type="ECO:0000313" key="2">
    <source>
        <dbReference type="EMBL" id="TRZ39747.1"/>
    </source>
</evidence>
<dbReference type="AlphaFoldDB" id="A0A553SRX5"/>
<keyword evidence="1" id="KW-1133">Transmembrane helix</keyword>
<feature type="transmembrane region" description="Helical" evidence="1">
    <location>
        <begin position="95"/>
        <end position="114"/>
    </location>
</feature>